<dbReference type="RefSeq" id="WP_259629041.1">
    <property type="nucleotide sequence ID" value="NZ_JANYMP010000034.1"/>
</dbReference>
<dbReference type="GO" id="GO:0000166">
    <property type="term" value="F:nucleotide binding"/>
    <property type="evidence" value="ECO:0007669"/>
    <property type="project" value="InterPro"/>
</dbReference>
<feature type="domain" description="GFO/IDH/MocA-like oxidoreductase" evidence="4">
    <location>
        <begin position="133"/>
        <end position="245"/>
    </location>
</feature>
<dbReference type="Gene3D" id="3.30.360.10">
    <property type="entry name" value="Dihydrodipicolinate Reductase, domain 2"/>
    <property type="match status" value="1"/>
</dbReference>
<evidence type="ECO:0000313" key="6">
    <source>
        <dbReference type="Proteomes" id="UP001141259"/>
    </source>
</evidence>
<feature type="domain" description="Gfo/Idh/MocA-like oxidoreductase N-terminal" evidence="3">
    <location>
        <begin position="5"/>
        <end position="119"/>
    </location>
</feature>
<accession>A0A9X3A5A5</accession>
<evidence type="ECO:0000259" key="4">
    <source>
        <dbReference type="Pfam" id="PF22725"/>
    </source>
</evidence>
<dbReference type="AlphaFoldDB" id="A0A9X3A5A5"/>
<evidence type="ECO:0000256" key="2">
    <source>
        <dbReference type="ARBA" id="ARBA00023002"/>
    </source>
</evidence>
<comment type="similarity">
    <text evidence="1">Belongs to the Gfo/Idh/MocA family.</text>
</comment>
<organism evidence="5 6">
    <name type="scientific">Umezawaea endophytica</name>
    <dbReference type="NCBI Taxonomy" id="1654476"/>
    <lineage>
        <taxon>Bacteria</taxon>
        <taxon>Bacillati</taxon>
        <taxon>Actinomycetota</taxon>
        <taxon>Actinomycetes</taxon>
        <taxon>Pseudonocardiales</taxon>
        <taxon>Pseudonocardiaceae</taxon>
        <taxon>Umezawaea</taxon>
    </lineage>
</organism>
<dbReference type="InterPro" id="IPR000683">
    <property type="entry name" value="Gfo/Idh/MocA-like_OxRdtase_N"/>
</dbReference>
<dbReference type="InterPro" id="IPR050984">
    <property type="entry name" value="Gfo/Idh/MocA_domain"/>
</dbReference>
<name>A0A9X3A5A5_9PSEU</name>
<dbReference type="Gene3D" id="3.40.50.720">
    <property type="entry name" value="NAD(P)-binding Rossmann-like Domain"/>
    <property type="match status" value="1"/>
</dbReference>
<sequence length="326" mass="34842">MPREIGLVGATAVAVKAVVAPARAHEDVRIRSVAASSAHRAEAFRAEHGLLSAHGDYRDLLDDDEVDTVYVSLHNSAHATWATAAARAGKNVVVEKPLCLGRRELHALRHAAAESGVHVVEAVMTADHPWQDAVRDVIASGELGELTAVDSHVSFDLAAGDGYRFRPELGGGAFHDTASYWLDAVRGAVGLDGAVGTGHSDFDGPGGVDLTFTATLAWPNGLRARLRAALVGPHRADHEFVFTGGRIRLRGFLRPAAGPFPVNLAVVRDDGSREVRSFPGGAYYDRQFRRIARLLDGPPREDAAAAERVALVETIYLEAVGRHLGR</sequence>
<dbReference type="Pfam" id="PF22725">
    <property type="entry name" value="GFO_IDH_MocA_C3"/>
    <property type="match status" value="1"/>
</dbReference>
<evidence type="ECO:0000256" key="1">
    <source>
        <dbReference type="ARBA" id="ARBA00010928"/>
    </source>
</evidence>
<dbReference type="PANTHER" id="PTHR22604">
    <property type="entry name" value="OXIDOREDUCTASES"/>
    <property type="match status" value="1"/>
</dbReference>
<gene>
    <name evidence="5" type="ORF">NZH93_42660</name>
</gene>
<dbReference type="InterPro" id="IPR055170">
    <property type="entry name" value="GFO_IDH_MocA-like_dom"/>
</dbReference>
<keyword evidence="6" id="KW-1185">Reference proteome</keyword>
<keyword evidence="2" id="KW-0560">Oxidoreductase</keyword>
<dbReference type="SUPFAM" id="SSF55347">
    <property type="entry name" value="Glyceraldehyde-3-phosphate dehydrogenase-like, C-terminal domain"/>
    <property type="match status" value="1"/>
</dbReference>
<dbReference type="EMBL" id="JANYMP010000034">
    <property type="protein sequence ID" value="MCS7483584.1"/>
    <property type="molecule type" value="Genomic_DNA"/>
</dbReference>
<evidence type="ECO:0000259" key="3">
    <source>
        <dbReference type="Pfam" id="PF01408"/>
    </source>
</evidence>
<evidence type="ECO:0000313" key="5">
    <source>
        <dbReference type="EMBL" id="MCS7483584.1"/>
    </source>
</evidence>
<protein>
    <submittedName>
        <fullName evidence="5">Gfo/Idh/MocA family oxidoreductase</fullName>
    </submittedName>
</protein>
<dbReference type="SUPFAM" id="SSF51735">
    <property type="entry name" value="NAD(P)-binding Rossmann-fold domains"/>
    <property type="match status" value="1"/>
</dbReference>
<reference evidence="5" key="1">
    <citation type="submission" date="2022-08" db="EMBL/GenBank/DDBJ databases">
        <authorList>
            <person name="Tistechok S."/>
            <person name="Samborskyy M."/>
            <person name="Roman I."/>
        </authorList>
    </citation>
    <scope>NUCLEOTIDE SEQUENCE</scope>
    <source>
        <strain evidence="5">DSM 103496</strain>
    </source>
</reference>
<proteinExistence type="inferred from homology"/>
<dbReference type="InterPro" id="IPR036291">
    <property type="entry name" value="NAD(P)-bd_dom_sf"/>
</dbReference>
<dbReference type="PANTHER" id="PTHR22604:SF105">
    <property type="entry name" value="TRANS-1,2-DIHYDROBENZENE-1,2-DIOL DEHYDROGENASE"/>
    <property type="match status" value="1"/>
</dbReference>
<dbReference type="Proteomes" id="UP001141259">
    <property type="component" value="Unassembled WGS sequence"/>
</dbReference>
<dbReference type="GO" id="GO:0016491">
    <property type="term" value="F:oxidoreductase activity"/>
    <property type="evidence" value="ECO:0007669"/>
    <property type="project" value="UniProtKB-KW"/>
</dbReference>
<dbReference type="Pfam" id="PF01408">
    <property type="entry name" value="GFO_IDH_MocA"/>
    <property type="match status" value="1"/>
</dbReference>
<comment type="caution">
    <text evidence="5">The sequence shown here is derived from an EMBL/GenBank/DDBJ whole genome shotgun (WGS) entry which is preliminary data.</text>
</comment>